<organism evidence="2 3">
    <name type="scientific">Cryptococcus floricola</name>
    <dbReference type="NCBI Taxonomy" id="2591691"/>
    <lineage>
        <taxon>Eukaryota</taxon>
        <taxon>Fungi</taxon>
        <taxon>Dikarya</taxon>
        <taxon>Basidiomycota</taxon>
        <taxon>Agaricomycotina</taxon>
        <taxon>Tremellomycetes</taxon>
        <taxon>Tremellales</taxon>
        <taxon>Cryptococcaceae</taxon>
        <taxon>Cryptococcus</taxon>
    </lineage>
</organism>
<dbReference type="Proteomes" id="UP000322245">
    <property type="component" value="Unassembled WGS sequence"/>
</dbReference>
<feature type="region of interest" description="Disordered" evidence="1">
    <location>
        <begin position="49"/>
        <end position="103"/>
    </location>
</feature>
<comment type="caution">
    <text evidence="2">The sequence shown here is derived from an EMBL/GenBank/DDBJ whole genome shotgun (WGS) entry which is preliminary data.</text>
</comment>
<name>A0A5D3B826_9TREE</name>
<proteinExistence type="predicted"/>
<dbReference type="EMBL" id="NIDF01000004">
    <property type="protein sequence ID" value="TYJ58506.1"/>
    <property type="molecule type" value="Genomic_DNA"/>
</dbReference>
<dbReference type="AlphaFoldDB" id="A0A5D3B826"/>
<gene>
    <name evidence="2" type="ORF">B9479_000713</name>
</gene>
<reference evidence="2 3" key="1">
    <citation type="submission" date="2017-05" db="EMBL/GenBank/DDBJ databases">
        <title>The Genome Sequence of Tsuchiyaea wingfieldii DSM 27421.</title>
        <authorList>
            <person name="Cuomo C."/>
            <person name="Passer A."/>
            <person name="Billmyre B."/>
            <person name="Heitman J."/>
        </authorList>
    </citation>
    <scope>NUCLEOTIDE SEQUENCE [LARGE SCALE GENOMIC DNA]</scope>
    <source>
        <strain evidence="2 3">DSM 27421</strain>
    </source>
</reference>
<protein>
    <submittedName>
        <fullName evidence="2">Uncharacterized protein</fullName>
    </submittedName>
</protein>
<evidence type="ECO:0000313" key="2">
    <source>
        <dbReference type="EMBL" id="TYJ58506.1"/>
    </source>
</evidence>
<evidence type="ECO:0000313" key="3">
    <source>
        <dbReference type="Proteomes" id="UP000322245"/>
    </source>
</evidence>
<evidence type="ECO:0000256" key="1">
    <source>
        <dbReference type="SAM" id="MobiDB-lite"/>
    </source>
</evidence>
<feature type="compositionally biased region" description="Polar residues" evidence="1">
    <location>
        <begin position="87"/>
        <end position="98"/>
    </location>
</feature>
<accession>A0A5D3B826</accession>
<sequence length="363" mass="40161">MVSLNVDPLMDLESTGGALVVVQCFQTLGDTYGDASSQSREGLCREAASLASGSRQLPPGAPSLNDDAAPPRDMSITSRSLPLRRTGYSQKTVSTSSRSDPHVASSARTAPAYYALSPIVAVLKTTEFNAIFGYLHTFTHLISAYVACGCQLALWGQGVRFSRHLMLDERTVLVEINDDINEPRVIGDIDAFLSYISDDPEPLPRSYGDPYNPDLEAYEDAWDILRTAVMAVLDIPLDAPLQRLGQPTGKMLDQWRHKFGGVRRGESSASRAPNSENRWAEDDHLGEANDYLHPTTDVQPSPLGQTWFRDEFQHAAWEDAWREKGERETFIGLRAAIRQEGTIFVGGGRSVFQVLLREMRESL</sequence>
<keyword evidence="3" id="KW-1185">Reference proteome</keyword>